<evidence type="ECO:0000256" key="3">
    <source>
        <dbReference type="ARBA" id="ARBA00022692"/>
    </source>
</evidence>
<comment type="subcellular location">
    <subcellularLocation>
        <location evidence="1">Cell membrane</location>
        <topology evidence="1">Multi-pass membrane protein</topology>
    </subcellularLocation>
</comment>
<dbReference type="RefSeq" id="WP_279249918.1">
    <property type="nucleotide sequence ID" value="NZ_SHNO01000001.1"/>
</dbReference>
<gene>
    <name evidence="7" type="ORF">EYC82_12710</name>
</gene>
<organism evidence="7 8">
    <name type="scientific">Candidatus Marimicrobium litorale</name>
    <dbReference type="NCBI Taxonomy" id="2518991"/>
    <lineage>
        <taxon>Bacteria</taxon>
        <taxon>Pseudomonadati</taxon>
        <taxon>Pseudomonadota</taxon>
        <taxon>Gammaproteobacteria</taxon>
        <taxon>Cellvibrionales</taxon>
        <taxon>Halieaceae</taxon>
        <taxon>Marimicrobium</taxon>
    </lineage>
</organism>
<feature type="transmembrane region" description="Helical" evidence="6">
    <location>
        <begin position="102"/>
        <end position="123"/>
    </location>
</feature>
<dbReference type="EMBL" id="SHNO01000001">
    <property type="protein sequence ID" value="MCX2978220.1"/>
    <property type="molecule type" value="Genomic_DNA"/>
</dbReference>
<evidence type="ECO:0000256" key="2">
    <source>
        <dbReference type="ARBA" id="ARBA00022475"/>
    </source>
</evidence>
<protein>
    <recommendedName>
        <fullName evidence="9">ATP synthase protein I</fullName>
    </recommendedName>
</protein>
<dbReference type="InterPro" id="IPR005598">
    <property type="entry name" value="ATP_synth_I"/>
</dbReference>
<keyword evidence="4 6" id="KW-1133">Transmembrane helix</keyword>
<evidence type="ECO:0000256" key="4">
    <source>
        <dbReference type="ARBA" id="ARBA00022989"/>
    </source>
</evidence>
<keyword evidence="8" id="KW-1185">Reference proteome</keyword>
<evidence type="ECO:0008006" key="9">
    <source>
        <dbReference type="Google" id="ProtNLM"/>
    </source>
</evidence>
<evidence type="ECO:0000313" key="8">
    <source>
        <dbReference type="Proteomes" id="UP001143304"/>
    </source>
</evidence>
<accession>A0ABT3T7J6</accession>
<proteinExistence type="predicted"/>
<evidence type="ECO:0000313" key="7">
    <source>
        <dbReference type="EMBL" id="MCX2978220.1"/>
    </source>
</evidence>
<dbReference type="Proteomes" id="UP001143304">
    <property type="component" value="Unassembled WGS sequence"/>
</dbReference>
<feature type="transmembrane region" description="Helical" evidence="6">
    <location>
        <begin position="36"/>
        <end position="59"/>
    </location>
</feature>
<comment type="caution">
    <text evidence="7">The sequence shown here is derived from an EMBL/GenBank/DDBJ whole genome shotgun (WGS) entry which is preliminary data.</text>
</comment>
<evidence type="ECO:0000256" key="6">
    <source>
        <dbReference type="SAM" id="Phobius"/>
    </source>
</evidence>
<feature type="transmembrane region" description="Helical" evidence="6">
    <location>
        <begin position="12"/>
        <end position="30"/>
    </location>
</feature>
<keyword evidence="5 6" id="KW-0472">Membrane</keyword>
<dbReference type="Pfam" id="PF03899">
    <property type="entry name" value="ATP-synt_I"/>
    <property type="match status" value="1"/>
</dbReference>
<evidence type="ECO:0000256" key="5">
    <source>
        <dbReference type="ARBA" id="ARBA00023136"/>
    </source>
</evidence>
<name>A0ABT3T7J6_9GAMM</name>
<keyword evidence="3 6" id="KW-0812">Transmembrane</keyword>
<reference evidence="7" key="1">
    <citation type="submission" date="2019-02" db="EMBL/GenBank/DDBJ databases">
        <authorList>
            <person name="Li S.-H."/>
        </authorList>
    </citation>
    <scope>NUCLEOTIDE SEQUENCE</scope>
    <source>
        <strain evidence="7">IMCC11814</strain>
    </source>
</reference>
<feature type="transmembrane region" description="Helical" evidence="6">
    <location>
        <begin position="79"/>
        <end position="96"/>
    </location>
</feature>
<keyword evidence="2" id="KW-1003">Cell membrane</keyword>
<sequence length="129" mass="13429">MGGAEIARPAVHRITLAQLVLLVPVCLLLIGVNKVVAYSVLGGGLIAVIPQAYFGLLAFRWRGAKTAAAVARSGYAGEIGKFLLSVAGFALVFAMVRPIDGAAVFGGYLGMLAVQVTGSWMLLRQQTAI</sequence>
<evidence type="ECO:0000256" key="1">
    <source>
        <dbReference type="ARBA" id="ARBA00004651"/>
    </source>
</evidence>